<feature type="region of interest" description="Disordered" evidence="1">
    <location>
        <begin position="30"/>
        <end position="50"/>
    </location>
</feature>
<dbReference type="EMBL" id="LGUV01000360">
    <property type="protein sequence ID" value="KOG45745.1"/>
    <property type="molecule type" value="Genomic_DNA"/>
</dbReference>
<evidence type="ECO:0000256" key="1">
    <source>
        <dbReference type="SAM" id="MobiDB-lite"/>
    </source>
</evidence>
<proteinExistence type="predicted"/>
<name>A0A0L8M5U6_STRVG</name>
<comment type="caution">
    <text evidence="2">The sequence shown here is derived from an EMBL/GenBank/DDBJ whole genome shotgun (WGS) entry which is preliminary data.</text>
</comment>
<reference evidence="3" key="1">
    <citation type="submission" date="2015-07" db="EMBL/GenBank/DDBJ databases">
        <authorList>
            <consortium name="Consortium for Microbial Forensics and Genomics (microFORGE)"/>
            <person name="Knight B.M."/>
            <person name="Roberts D.P."/>
            <person name="Lin D."/>
            <person name="Hari K."/>
            <person name="Fletcher J."/>
            <person name="Melcher U."/>
            <person name="Blagden T."/>
            <person name="Winegar R.A."/>
        </authorList>
    </citation>
    <scope>NUCLEOTIDE SEQUENCE [LARGE SCALE GENOMIC DNA]</scope>
    <source>
        <strain evidence="3">NRRL B-1447</strain>
    </source>
</reference>
<dbReference type="PATRIC" id="fig|1961.12.peg.6731"/>
<gene>
    <name evidence="2" type="ORF">ADK75_30310</name>
</gene>
<evidence type="ECO:0000313" key="3">
    <source>
        <dbReference type="Proteomes" id="UP000037084"/>
    </source>
</evidence>
<dbReference type="AlphaFoldDB" id="A0A0L8M5U6"/>
<evidence type="ECO:0000313" key="2">
    <source>
        <dbReference type="EMBL" id="KOG45745.1"/>
    </source>
</evidence>
<sequence length="75" mass="7931">MGGRCRLAERDPVEDLTECGGVVDVAGREHDGQRQSPAVDGEVDLGGQPASGAAEGLARLRADRIFQFVLVRSPL</sequence>
<accession>A0A0L8M5U6</accession>
<dbReference type="Proteomes" id="UP000037084">
    <property type="component" value="Unassembled WGS sequence"/>
</dbReference>
<protein>
    <submittedName>
        <fullName evidence="2">Uncharacterized protein</fullName>
    </submittedName>
</protein>
<organism evidence="2 3">
    <name type="scientific">Streptomyces virginiae</name>
    <name type="common">Streptomyces cinnamonensis</name>
    <dbReference type="NCBI Taxonomy" id="1961"/>
    <lineage>
        <taxon>Bacteria</taxon>
        <taxon>Bacillati</taxon>
        <taxon>Actinomycetota</taxon>
        <taxon>Actinomycetes</taxon>
        <taxon>Kitasatosporales</taxon>
        <taxon>Streptomycetaceae</taxon>
        <taxon>Streptomyces</taxon>
    </lineage>
</organism>